<evidence type="ECO:0000259" key="9">
    <source>
        <dbReference type="PROSITE" id="PS01124"/>
    </source>
</evidence>
<feature type="domain" description="HTH araC/xylS-type" evidence="9">
    <location>
        <begin position="405"/>
        <end position="503"/>
    </location>
</feature>
<keyword evidence="7" id="KW-0804">Transcription</keyword>
<keyword evidence="6" id="KW-0238">DNA-binding</keyword>
<feature type="domain" description="Response regulatory" evidence="10">
    <location>
        <begin position="7"/>
        <end position="124"/>
    </location>
</feature>
<dbReference type="EMBL" id="JBHSDT010000004">
    <property type="protein sequence ID" value="MFC4403019.1"/>
    <property type="molecule type" value="Genomic_DNA"/>
</dbReference>
<organism evidence="11 12">
    <name type="scientific">Gracilibacillus xinjiangensis</name>
    <dbReference type="NCBI Taxonomy" id="1193282"/>
    <lineage>
        <taxon>Bacteria</taxon>
        <taxon>Bacillati</taxon>
        <taxon>Bacillota</taxon>
        <taxon>Bacilli</taxon>
        <taxon>Bacillales</taxon>
        <taxon>Bacillaceae</taxon>
        <taxon>Gracilibacillus</taxon>
    </lineage>
</organism>
<dbReference type="InterPro" id="IPR051552">
    <property type="entry name" value="HptR"/>
</dbReference>
<dbReference type="SMART" id="SM00342">
    <property type="entry name" value="HTH_ARAC"/>
    <property type="match status" value="1"/>
</dbReference>
<comment type="caution">
    <text evidence="11">The sequence shown here is derived from an EMBL/GenBank/DDBJ whole genome shotgun (WGS) entry which is preliminary data.</text>
</comment>
<dbReference type="InterPro" id="IPR011006">
    <property type="entry name" value="CheY-like_superfamily"/>
</dbReference>
<dbReference type="PANTHER" id="PTHR42713">
    <property type="entry name" value="HISTIDINE KINASE-RELATED"/>
    <property type="match status" value="1"/>
</dbReference>
<accession>A0ABV8WVN9</accession>
<comment type="subcellular location">
    <subcellularLocation>
        <location evidence="1">Cytoplasm</location>
    </subcellularLocation>
</comment>
<dbReference type="InterPro" id="IPR018060">
    <property type="entry name" value="HTH_AraC"/>
</dbReference>
<gene>
    <name evidence="11" type="ORF">ACFOY7_08020</name>
</gene>
<dbReference type="SUPFAM" id="SSF52172">
    <property type="entry name" value="CheY-like"/>
    <property type="match status" value="1"/>
</dbReference>
<protein>
    <submittedName>
        <fullName evidence="11">Response regulator</fullName>
    </submittedName>
</protein>
<dbReference type="Pfam" id="PF00072">
    <property type="entry name" value="Response_reg"/>
    <property type="match status" value="1"/>
</dbReference>
<evidence type="ECO:0000256" key="1">
    <source>
        <dbReference type="ARBA" id="ARBA00004496"/>
    </source>
</evidence>
<dbReference type="SMART" id="SM00448">
    <property type="entry name" value="REC"/>
    <property type="match status" value="1"/>
</dbReference>
<dbReference type="InterPro" id="IPR009057">
    <property type="entry name" value="Homeodomain-like_sf"/>
</dbReference>
<dbReference type="RefSeq" id="WP_390251160.1">
    <property type="nucleotide sequence ID" value="NZ_JBHSDT010000004.1"/>
</dbReference>
<evidence type="ECO:0000256" key="2">
    <source>
        <dbReference type="ARBA" id="ARBA00022490"/>
    </source>
</evidence>
<dbReference type="PRINTS" id="PR00032">
    <property type="entry name" value="HTHARAC"/>
</dbReference>
<reference evidence="12" key="1">
    <citation type="journal article" date="2019" name="Int. J. Syst. Evol. Microbiol.">
        <title>The Global Catalogue of Microorganisms (GCM) 10K type strain sequencing project: providing services to taxonomists for standard genome sequencing and annotation.</title>
        <authorList>
            <consortium name="The Broad Institute Genomics Platform"/>
            <consortium name="The Broad Institute Genome Sequencing Center for Infectious Disease"/>
            <person name="Wu L."/>
            <person name="Ma J."/>
        </authorList>
    </citation>
    <scope>NUCLEOTIDE SEQUENCE [LARGE SCALE GENOMIC DNA]</scope>
    <source>
        <strain evidence="12">CCUG 37865</strain>
    </source>
</reference>
<evidence type="ECO:0000256" key="5">
    <source>
        <dbReference type="ARBA" id="ARBA00023015"/>
    </source>
</evidence>
<dbReference type="InterPro" id="IPR001789">
    <property type="entry name" value="Sig_transdc_resp-reg_receiver"/>
</dbReference>
<dbReference type="SUPFAM" id="SSF46689">
    <property type="entry name" value="Homeodomain-like"/>
    <property type="match status" value="2"/>
</dbReference>
<keyword evidence="12" id="KW-1185">Reference proteome</keyword>
<name>A0ABV8WVN9_9BACI</name>
<evidence type="ECO:0000256" key="3">
    <source>
        <dbReference type="ARBA" id="ARBA00022553"/>
    </source>
</evidence>
<evidence type="ECO:0000256" key="8">
    <source>
        <dbReference type="PROSITE-ProRule" id="PRU00169"/>
    </source>
</evidence>
<keyword evidence="5" id="KW-0805">Transcription regulation</keyword>
<dbReference type="PANTHER" id="PTHR42713:SF3">
    <property type="entry name" value="TRANSCRIPTIONAL REGULATORY PROTEIN HPTR"/>
    <property type="match status" value="1"/>
</dbReference>
<dbReference type="PROSITE" id="PS01124">
    <property type="entry name" value="HTH_ARAC_FAMILY_2"/>
    <property type="match status" value="1"/>
</dbReference>
<dbReference type="Pfam" id="PF12833">
    <property type="entry name" value="HTH_18"/>
    <property type="match status" value="1"/>
</dbReference>
<proteinExistence type="predicted"/>
<dbReference type="Gene3D" id="3.40.50.2300">
    <property type="match status" value="1"/>
</dbReference>
<keyword evidence="4" id="KW-0902">Two-component regulatory system</keyword>
<keyword evidence="2" id="KW-0963">Cytoplasm</keyword>
<dbReference type="PROSITE" id="PS00041">
    <property type="entry name" value="HTH_ARAC_FAMILY_1"/>
    <property type="match status" value="1"/>
</dbReference>
<evidence type="ECO:0000256" key="7">
    <source>
        <dbReference type="ARBA" id="ARBA00023163"/>
    </source>
</evidence>
<evidence type="ECO:0000256" key="6">
    <source>
        <dbReference type="ARBA" id="ARBA00023125"/>
    </source>
</evidence>
<keyword evidence="3 8" id="KW-0597">Phosphoprotein</keyword>
<evidence type="ECO:0000313" key="12">
    <source>
        <dbReference type="Proteomes" id="UP001595882"/>
    </source>
</evidence>
<dbReference type="Gene3D" id="1.10.10.60">
    <property type="entry name" value="Homeodomain-like"/>
    <property type="match status" value="2"/>
</dbReference>
<evidence type="ECO:0000259" key="10">
    <source>
        <dbReference type="PROSITE" id="PS50110"/>
    </source>
</evidence>
<feature type="modified residue" description="4-aspartylphosphate" evidence="8">
    <location>
        <position position="59"/>
    </location>
</feature>
<sequence>MTNESFKLLIVDDELLIRQGIINYVDWEKEGYQIIGEASNGKEALAMIEQTKPHIIITDIVMPEMDGIELVKTVKEIYPDIEIIVLSSFEDFHYVKSTFQSGVADYILKPKLNAAELLSTLSRVTVKRVDPKTLEKQCVSEEDMLKKYLQGYQSTRNLEKLKGIFPYSQSNFIEFIWDEKISTSASFQQLLEKYRKQFDKFVYYNIPCNSTGQLYLYNYPRDTINLLKKNVNQLVKEMDPNVRVIFSPPFHSIEEMKQIFEEEHQKLKQISFYFPDQSLLMYDELPEIKQKQTQFDLNQFIFLFKHKQFEDAFNYLNEHIHSLSKQYNTDVFEFKSWLENIIFNITVLLNNMKYETEELDSQKYQFFSEINDAFHIKDALTSFYNFLTKVEELVLSTDGQSPKIHQLLNYIEENYNEHLTLTTLANHFHFNPSYLSSYFRTHHKTGFIDYLNNVRINKAREMLETSSMAISTISEMVGYSDPSYFNRVFKKMIGKSPSNYRKELHKTD</sequence>
<dbReference type="PROSITE" id="PS50110">
    <property type="entry name" value="RESPONSE_REGULATORY"/>
    <property type="match status" value="1"/>
</dbReference>
<evidence type="ECO:0000313" key="11">
    <source>
        <dbReference type="EMBL" id="MFC4403019.1"/>
    </source>
</evidence>
<evidence type="ECO:0000256" key="4">
    <source>
        <dbReference type="ARBA" id="ARBA00023012"/>
    </source>
</evidence>
<dbReference type="InterPro" id="IPR020449">
    <property type="entry name" value="Tscrpt_reg_AraC-type_HTH"/>
</dbReference>
<dbReference type="Proteomes" id="UP001595882">
    <property type="component" value="Unassembled WGS sequence"/>
</dbReference>
<dbReference type="InterPro" id="IPR018062">
    <property type="entry name" value="HTH_AraC-typ_CS"/>
</dbReference>
<dbReference type="CDD" id="cd17536">
    <property type="entry name" value="REC_YesN-like"/>
    <property type="match status" value="1"/>
</dbReference>